<keyword evidence="3" id="KW-1185">Reference proteome</keyword>
<organism evidence="2 3">
    <name type="scientific">Rhynchospora pubera</name>
    <dbReference type="NCBI Taxonomy" id="906938"/>
    <lineage>
        <taxon>Eukaryota</taxon>
        <taxon>Viridiplantae</taxon>
        <taxon>Streptophyta</taxon>
        <taxon>Embryophyta</taxon>
        <taxon>Tracheophyta</taxon>
        <taxon>Spermatophyta</taxon>
        <taxon>Magnoliopsida</taxon>
        <taxon>Liliopsida</taxon>
        <taxon>Poales</taxon>
        <taxon>Cyperaceae</taxon>
        <taxon>Cyperoideae</taxon>
        <taxon>Rhynchosporeae</taxon>
        <taxon>Rhynchospora</taxon>
    </lineage>
</organism>
<evidence type="ECO:0000313" key="3">
    <source>
        <dbReference type="Proteomes" id="UP001140206"/>
    </source>
</evidence>
<evidence type="ECO:0000259" key="1">
    <source>
        <dbReference type="Pfam" id="PF03478"/>
    </source>
</evidence>
<proteinExistence type="predicted"/>
<dbReference type="AlphaFoldDB" id="A0AAV8F8E5"/>
<dbReference type="PANTHER" id="PTHR33110">
    <property type="entry name" value="F-BOX/KELCH-REPEAT PROTEIN-RELATED"/>
    <property type="match status" value="1"/>
</dbReference>
<feature type="domain" description="KIB1-4 beta-propeller" evidence="1">
    <location>
        <begin position="78"/>
        <end position="354"/>
    </location>
</feature>
<accession>A0AAV8F8E5</accession>
<dbReference type="Pfam" id="PF03478">
    <property type="entry name" value="Beta-prop_KIB1-4"/>
    <property type="match status" value="1"/>
</dbReference>
<gene>
    <name evidence="2" type="ORF">LUZ62_037743</name>
</gene>
<sequence length="392" mass="45089">MERSRSPFPDWAHLPPLVLHLISERVKSITDYVRFRAVCSPWRSASLPKPRHLPPQLPWLMFPWDSQDEEDDGIRLFYDHWESKTHKIHLPDMIGMMCRGSYRGWLFLDSQQEGAEVFLLNPLTRARIQLPSFTAADNESDEADIDIIKVTFSTELSDPDCLIIAFPLVRSSTFCCRVGDPCWTKVLFYAIPDVFPDGTYYNERFYVLCLGVMHVIDTNKPGDMIVYDFRREIRCANVFLQGEKSGVYVVAFFGQKEQDEATAQKDEDDQAAHDNKGTTETTPKLKIELYQFIEQPLELKKITNTSDTALFFTDYYYCLAVCSDDWDSLDGGSVYIQSKHVPSTDTDGDITCYNIFSGKLNDFKYERVASEVTKKPSFGPRPPAMWFQPSFV</sequence>
<dbReference type="EMBL" id="JAMFTS010000002">
    <property type="protein sequence ID" value="KAJ4786497.1"/>
    <property type="molecule type" value="Genomic_DNA"/>
</dbReference>
<evidence type="ECO:0000313" key="2">
    <source>
        <dbReference type="EMBL" id="KAJ4786497.1"/>
    </source>
</evidence>
<reference evidence="2" key="1">
    <citation type="submission" date="2022-08" db="EMBL/GenBank/DDBJ databases">
        <authorList>
            <person name="Marques A."/>
        </authorList>
    </citation>
    <scope>NUCLEOTIDE SEQUENCE</scope>
    <source>
        <strain evidence="2">RhyPub2mFocal</strain>
        <tissue evidence="2">Leaves</tissue>
    </source>
</reference>
<dbReference type="Proteomes" id="UP001140206">
    <property type="component" value="Chromosome 2"/>
</dbReference>
<comment type="caution">
    <text evidence="2">The sequence shown here is derived from an EMBL/GenBank/DDBJ whole genome shotgun (WGS) entry which is preliminary data.</text>
</comment>
<name>A0AAV8F8E5_9POAL</name>
<dbReference type="Gene3D" id="1.20.1280.50">
    <property type="match status" value="1"/>
</dbReference>
<protein>
    <submittedName>
        <fullName evidence="2">F-box family protein</fullName>
    </submittedName>
</protein>
<dbReference type="InterPro" id="IPR005174">
    <property type="entry name" value="KIB1-4_b-propeller"/>
</dbReference>